<proteinExistence type="predicted"/>
<comment type="caution">
    <text evidence="2">The sequence shown here is derived from an EMBL/GenBank/DDBJ whole genome shotgun (WGS) entry which is preliminary data.</text>
</comment>
<name>A0AAN9Z0D9_9ORTH</name>
<feature type="compositionally biased region" description="Low complexity" evidence="1">
    <location>
        <begin position="60"/>
        <end position="84"/>
    </location>
</feature>
<keyword evidence="3" id="KW-1185">Reference proteome</keyword>
<evidence type="ECO:0000313" key="2">
    <source>
        <dbReference type="EMBL" id="KAK7863248.1"/>
    </source>
</evidence>
<evidence type="ECO:0000256" key="1">
    <source>
        <dbReference type="SAM" id="MobiDB-lite"/>
    </source>
</evidence>
<gene>
    <name evidence="2" type="ORF">R5R35_001458</name>
</gene>
<sequence length="118" mass="12922">MPPATPRRSSVAAVQQHQRLRSRSCRCSSVSGCAAGGGLEGHRQMVQQSPQSVAAPAHAQQLRQSSPQLQHSQSPQSPQSPQSLIASGTIHENYTTHERNGRFRRIQAENYSRVKCPI</sequence>
<protein>
    <submittedName>
        <fullName evidence="2">Uncharacterized protein</fullName>
    </submittedName>
</protein>
<organism evidence="2 3">
    <name type="scientific">Gryllus longicercus</name>
    <dbReference type="NCBI Taxonomy" id="2509291"/>
    <lineage>
        <taxon>Eukaryota</taxon>
        <taxon>Metazoa</taxon>
        <taxon>Ecdysozoa</taxon>
        <taxon>Arthropoda</taxon>
        <taxon>Hexapoda</taxon>
        <taxon>Insecta</taxon>
        <taxon>Pterygota</taxon>
        <taxon>Neoptera</taxon>
        <taxon>Polyneoptera</taxon>
        <taxon>Orthoptera</taxon>
        <taxon>Ensifera</taxon>
        <taxon>Gryllidea</taxon>
        <taxon>Grylloidea</taxon>
        <taxon>Gryllidae</taxon>
        <taxon>Gryllinae</taxon>
        <taxon>Gryllus</taxon>
    </lineage>
</organism>
<evidence type="ECO:0000313" key="3">
    <source>
        <dbReference type="Proteomes" id="UP001378592"/>
    </source>
</evidence>
<dbReference type="Proteomes" id="UP001378592">
    <property type="component" value="Unassembled WGS sequence"/>
</dbReference>
<dbReference type="EMBL" id="JAZDUA010000236">
    <property type="protein sequence ID" value="KAK7863248.1"/>
    <property type="molecule type" value="Genomic_DNA"/>
</dbReference>
<feature type="region of interest" description="Disordered" evidence="1">
    <location>
        <begin position="36"/>
        <end position="118"/>
    </location>
</feature>
<accession>A0AAN9Z0D9</accession>
<reference evidence="2 3" key="1">
    <citation type="submission" date="2024-03" db="EMBL/GenBank/DDBJ databases">
        <title>The genome assembly and annotation of the cricket Gryllus longicercus Weissman &amp; Gray.</title>
        <authorList>
            <person name="Szrajer S."/>
            <person name="Gray D."/>
            <person name="Ylla G."/>
        </authorList>
    </citation>
    <scope>NUCLEOTIDE SEQUENCE [LARGE SCALE GENOMIC DNA]</scope>
    <source>
        <strain evidence="2">DAG 2021-001</strain>
        <tissue evidence="2">Whole body minus gut</tissue>
    </source>
</reference>
<dbReference type="AlphaFoldDB" id="A0AAN9Z0D9"/>